<protein>
    <submittedName>
        <fullName evidence="1">Nonribosomal peptide synthetase 2</fullName>
    </submittedName>
</protein>
<sequence>MDLTAFPNLHPTQAAPAAAGPAAEEILTGLPPLPDDAVLRAWAALLRAYAGVDAVRFLVDDAAVEISATSGSISSIAPPELASQPANVTRVCLNSAPPAHSLALTFHYDRDAARGRLVSSAYLPGQHLRHMASQLRRCIAQASASSENSEPAEPQMSAALSVLNPHPEALEGPRLLHHLVRWAEHSAKPAIDYLGHDGQRTELPYASLDRVTTSLAIKISTHLTPARPHPVVPLLIPQCSDLYIAQLAILKAGGAFCPLNLDAPPERVKFIIEDVSANLVITTASLRDKIPPSENVHVLLVDDSYYDSETEDARDLPSPSSEDLAYVMYTSGSTGTPKGVGVSHFAATQSLLAHDRHVPAFSRFLQFAAPTFDVSVFEIFFPFFRGCTLVTCDRTDLLSDLPGMMRTLEVDAAELTPTVAGTLLQARKAVPKLKLLLTIGEMLSTQVVHEFGGNESQPSILWGMWAISEFH</sequence>
<name>A0ACB5RYL2_9PEZI</name>
<keyword evidence="2" id="KW-1185">Reference proteome</keyword>
<evidence type="ECO:0000313" key="1">
    <source>
        <dbReference type="EMBL" id="GME25607.1"/>
    </source>
</evidence>
<comment type="caution">
    <text evidence="1">The sequence shown here is derived from an EMBL/GenBank/DDBJ whole genome shotgun (WGS) entry which is preliminary data.</text>
</comment>
<reference evidence="1" key="1">
    <citation type="submission" date="2024-09" db="EMBL/GenBank/DDBJ databases">
        <title>Draft Genome Sequences of Neofusicoccum parvum.</title>
        <authorList>
            <person name="Ashida A."/>
            <person name="Camagna M."/>
            <person name="Tanaka A."/>
            <person name="Takemoto D."/>
        </authorList>
    </citation>
    <scope>NUCLEOTIDE SEQUENCE</scope>
    <source>
        <strain evidence="1">PPO83</strain>
    </source>
</reference>
<proteinExistence type="predicted"/>
<organism evidence="1 2">
    <name type="scientific">Neofusicoccum parvum</name>
    <dbReference type="NCBI Taxonomy" id="310453"/>
    <lineage>
        <taxon>Eukaryota</taxon>
        <taxon>Fungi</taxon>
        <taxon>Dikarya</taxon>
        <taxon>Ascomycota</taxon>
        <taxon>Pezizomycotina</taxon>
        <taxon>Dothideomycetes</taxon>
        <taxon>Dothideomycetes incertae sedis</taxon>
        <taxon>Botryosphaeriales</taxon>
        <taxon>Botryosphaeriaceae</taxon>
        <taxon>Neofusicoccum</taxon>
    </lineage>
</organism>
<accession>A0ACB5RYL2</accession>
<dbReference type="EMBL" id="BSXG01000021">
    <property type="protein sequence ID" value="GME25607.1"/>
    <property type="molecule type" value="Genomic_DNA"/>
</dbReference>
<dbReference type="Proteomes" id="UP001165186">
    <property type="component" value="Unassembled WGS sequence"/>
</dbReference>
<evidence type="ECO:0000313" key="2">
    <source>
        <dbReference type="Proteomes" id="UP001165186"/>
    </source>
</evidence>
<gene>
    <name evidence="1" type="primary">g104</name>
    <name evidence="1" type="ORF">NpPPO83_00000104</name>
</gene>